<evidence type="ECO:0000256" key="5">
    <source>
        <dbReference type="PROSITE-ProRule" id="PRU00042"/>
    </source>
</evidence>
<organism evidence="7 8">
    <name type="scientific">Meira miltonrushii</name>
    <dbReference type="NCBI Taxonomy" id="1280837"/>
    <lineage>
        <taxon>Eukaryota</taxon>
        <taxon>Fungi</taxon>
        <taxon>Dikarya</taxon>
        <taxon>Basidiomycota</taxon>
        <taxon>Ustilaginomycotina</taxon>
        <taxon>Exobasidiomycetes</taxon>
        <taxon>Exobasidiales</taxon>
        <taxon>Brachybasidiaceae</taxon>
        <taxon>Meira</taxon>
    </lineage>
</organism>
<evidence type="ECO:0000259" key="6">
    <source>
        <dbReference type="PROSITE" id="PS50157"/>
    </source>
</evidence>
<dbReference type="RefSeq" id="XP_025352562.1">
    <property type="nucleotide sequence ID" value="XM_025495988.1"/>
</dbReference>
<dbReference type="Pfam" id="PF00096">
    <property type="entry name" value="zf-C2H2"/>
    <property type="match status" value="2"/>
</dbReference>
<protein>
    <recommendedName>
        <fullName evidence="6">C2H2-type domain-containing protein</fullName>
    </recommendedName>
</protein>
<keyword evidence="8" id="KW-1185">Reference proteome</keyword>
<keyword evidence="2" id="KW-0677">Repeat</keyword>
<dbReference type="FunFam" id="3.30.160.60:FF:000125">
    <property type="entry name" value="Putative zinc finger protein 143"/>
    <property type="match status" value="1"/>
</dbReference>
<gene>
    <name evidence="7" type="ORF">FA14DRAFT_112856</name>
</gene>
<evidence type="ECO:0000256" key="2">
    <source>
        <dbReference type="ARBA" id="ARBA00022737"/>
    </source>
</evidence>
<dbReference type="GO" id="GO:0000978">
    <property type="term" value="F:RNA polymerase II cis-regulatory region sequence-specific DNA binding"/>
    <property type="evidence" value="ECO:0007669"/>
    <property type="project" value="TreeGrafter"/>
</dbReference>
<dbReference type="InParanoid" id="A0A316V414"/>
<dbReference type="EMBL" id="KZ819606">
    <property type="protein sequence ID" value="PWN32260.1"/>
    <property type="molecule type" value="Genomic_DNA"/>
</dbReference>
<reference evidence="7 8" key="1">
    <citation type="journal article" date="2018" name="Mol. Biol. Evol.">
        <title>Broad Genomic Sampling Reveals a Smut Pathogenic Ancestry of the Fungal Clade Ustilaginomycotina.</title>
        <authorList>
            <person name="Kijpornyongpan T."/>
            <person name="Mondo S.J."/>
            <person name="Barry K."/>
            <person name="Sandor L."/>
            <person name="Lee J."/>
            <person name="Lipzen A."/>
            <person name="Pangilinan J."/>
            <person name="LaButti K."/>
            <person name="Hainaut M."/>
            <person name="Henrissat B."/>
            <person name="Grigoriev I.V."/>
            <person name="Spatafora J.W."/>
            <person name="Aime M.C."/>
        </authorList>
    </citation>
    <scope>NUCLEOTIDE SEQUENCE [LARGE SCALE GENOMIC DNA]</scope>
    <source>
        <strain evidence="7 8">MCA 3882</strain>
    </source>
</reference>
<dbReference type="STRING" id="1280837.A0A316V414"/>
<dbReference type="GO" id="GO:0008270">
    <property type="term" value="F:zinc ion binding"/>
    <property type="evidence" value="ECO:0007669"/>
    <property type="project" value="UniProtKB-KW"/>
</dbReference>
<name>A0A316V414_9BASI</name>
<proteinExistence type="predicted"/>
<dbReference type="Gene3D" id="3.30.160.60">
    <property type="entry name" value="Classic Zinc Finger"/>
    <property type="match status" value="2"/>
</dbReference>
<dbReference type="InterPro" id="IPR013087">
    <property type="entry name" value="Znf_C2H2_type"/>
</dbReference>
<feature type="domain" description="C2H2-type" evidence="6">
    <location>
        <begin position="34"/>
        <end position="55"/>
    </location>
</feature>
<dbReference type="OrthoDB" id="6365676at2759"/>
<dbReference type="Proteomes" id="UP000245771">
    <property type="component" value="Unassembled WGS sequence"/>
</dbReference>
<dbReference type="InterPro" id="IPR036236">
    <property type="entry name" value="Znf_C2H2_sf"/>
</dbReference>
<feature type="non-terminal residue" evidence="7">
    <location>
        <position position="1"/>
    </location>
</feature>
<feature type="non-terminal residue" evidence="7">
    <location>
        <position position="55"/>
    </location>
</feature>
<evidence type="ECO:0000313" key="7">
    <source>
        <dbReference type="EMBL" id="PWN32260.1"/>
    </source>
</evidence>
<dbReference type="SMART" id="SM00355">
    <property type="entry name" value="ZnF_C2H2"/>
    <property type="match status" value="2"/>
</dbReference>
<evidence type="ECO:0000256" key="1">
    <source>
        <dbReference type="ARBA" id="ARBA00022723"/>
    </source>
</evidence>
<sequence>KVYTCKVPGCGKCFKRSEHLKRHVRSIHTDEKPFMCHCGKRFSRHDNLNQHARVH</sequence>
<dbReference type="GO" id="GO:0000981">
    <property type="term" value="F:DNA-binding transcription factor activity, RNA polymerase II-specific"/>
    <property type="evidence" value="ECO:0007669"/>
    <property type="project" value="UniProtKB-ARBA"/>
</dbReference>
<dbReference type="PANTHER" id="PTHR23235">
    <property type="entry name" value="KRUEPPEL-LIKE TRANSCRIPTION FACTOR"/>
    <property type="match status" value="1"/>
</dbReference>
<feature type="domain" description="C2H2-type" evidence="6">
    <location>
        <begin position="3"/>
        <end position="33"/>
    </location>
</feature>
<accession>A0A316V414</accession>
<evidence type="ECO:0000256" key="3">
    <source>
        <dbReference type="ARBA" id="ARBA00022771"/>
    </source>
</evidence>
<dbReference type="GeneID" id="37017769"/>
<dbReference type="AlphaFoldDB" id="A0A316V414"/>
<dbReference type="PANTHER" id="PTHR23235:SF127">
    <property type="entry name" value="TRANSCRIPTION FACTOR, PUTATIVE (AFU_ORTHOLOGUE AFUA_3G09820)-RELATED"/>
    <property type="match status" value="1"/>
</dbReference>
<keyword evidence="1" id="KW-0479">Metal-binding</keyword>
<keyword evidence="3 5" id="KW-0863">Zinc-finger</keyword>
<dbReference type="FunFam" id="3.30.160.60:FF:000624">
    <property type="entry name" value="zinc finger protein 697"/>
    <property type="match status" value="1"/>
</dbReference>
<dbReference type="PROSITE" id="PS00028">
    <property type="entry name" value="ZINC_FINGER_C2H2_1"/>
    <property type="match status" value="1"/>
</dbReference>
<dbReference type="SUPFAM" id="SSF57667">
    <property type="entry name" value="beta-beta-alpha zinc fingers"/>
    <property type="match status" value="1"/>
</dbReference>
<evidence type="ECO:0000313" key="8">
    <source>
        <dbReference type="Proteomes" id="UP000245771"/>
    </source>
</evidence>
<evidence type="ECO:0000256" key="4">
    <source>
        <dbReference type="ARBA" id="ARBA00022833"/>
    </source>
</evidence>
<keyword evidence="4" id="KW-0862">Zinc</keyword>
<dbReference type="PROSITE" id="PS50157">
    <property type="entry name" value="ZINC_FINGER_C2H2_2"/>
    <property type="match status" value="2"/>
</dbReference>